<accession>A0ABV0XK60</accession>
<evidence type="ECO:0000313" key="1">
    <source>
        <dbReference type="EMBL" id="MEQ2281839.1"/>
    </source>
</evidence>
<dbReference type="Proteomes" id="UP001469553">
    <property type="component" value="Unassembled WGS sequence"/>
</dbReference>
<evidence type="ECO:0000313" key="2">
    <source>
        <dbReference type="Proteomes" id="UP001469553"/>
    </source>
</evidence>
<organism evidence="1 2">
    <name type="scientific">Ameca splendens</name>
    <dbReference type="NCBI Taxonomy" id="208324"/>
    <lineage>
        <taxon>Eukaryota</taxon>
        <taxon>Metazoa</taxon>
        <taxon>Chordata</taxon>
        <taxon>Craniata</taxon>
        <taxon>Vertebrata</taxon>
        <taxon>Euteleostomi</taxon>
        <taxon>Actinopterygii</taxon>
        <taxon>Neopterygii</taxon>
        <taxon>Teleostei</taxon>
        <taxon>Neoteleostei</taxon>
        <taxon>Acanthomorphata</taxon>
        <taxon>Ovalentaria</taxon>
        <taxon>Atherinomorphae</taxon>
        <taxon>Cyprinodontiformes</taxon>
        <taxon>Goodeidae</taxon>
        <taxon>Ameca</taxon>
    </lineage>
</organism>
<gene>
    <name evidence="1" type="ORF">AMECASPLE_034463</name>
</gene>
<name>A0ABV0XK60_9TELE</name>
<sequence>MLSCRELNLRPSVQFFAALNRFSSICPLFSSIHLPISFPIPAEETYPHSMMLPPPSFIICIVCSGSWFSATYPISHVGQNVQLTKGPCSTCLPCPLHSCLLFTFCWFITEIPNKI</sequence>
<proteinExistence type="predicted"/>
<protein>
    <submittedName>
        <fullName evidence="1">Uncharacterized protein</fullName>
    </submittedName>
</protein>
<keyword evidence="2" id="KW-1185">Reference proteome</keyword>
<dbReference type="EMBL" id="JAHRIP010004882">
    <property type="protein sequence ID" value="MEQ2281839.1"/>
    <property type="molecule type" value="Genomic_DNA"/>
</dbReference>
<comment type="caution">
    <text evidence="1">The sequence shown here is derived from an EMBL/GenBank/DDBJ whole genome shotgun (WGS) entry which is preliminary data.</text>
</comment>
<reference evidence="1 2" key="1">
    <citation type="submission" date="2021-06" db="EMBL/GenBank/DDBJ databases">
        <authorList>
            <person name="Palmer J.M."/>
        </authorList>
    </citation>
    <scope>NUCLEOTIDE SEQUENCE [LARGE SCALE GENOMIC DNA]</scope>
    <source>
        <strain evidence="1 2">AS_MEX2019</strain>
        <tissue evidence="1">Muscle</tissue>
    </source>
</reference>